<accession>A0A089LWG8</accession>
<reference evidence="1 2" key="1">
    <citation type="submission" date="2014-08" db="EMBL/GenBank/DDBJ databases">
        <title>Comparative genomics of the Paenibacillus odorifer group.</title>
        <authorList>
            <person name="den Bakker H.C."/>
            <person name="Tsai Y.-C."/>
            <person name="Martin N."/>
            <person name="Korlach J."/>
            <person name="Wiedmann M."/>
        </authorList>
    </citation>
    <scope>NUCLEOTIDE SEQUENCE [LARGE SCALE GENOMIC DNA]</scope>
    <source>
        <strain evidence="1 2">DSM 14472</strain>
    </source>
</reference>
<organism evidence="1 2">
    <name type="scientific">Paenibacillus stellifer</name>
    <dbReference type="NCBI Taxonomy" id="169760"/>
    <lineage>
        <taxon>Bacteria</taxon>
        <taxon>Bacillati</taxon>
        <taxon>Bacillota</taxon>
        <taxon>Bacilli</taxon>
        <taxon>Bacillales</taxon>
        <taxon>Paenibacillaceae</taxon>
        <taxon>Paenibacillus</taxon>
    </lineage>
</organism>
<dbReference type="InterPro" id="IPR029052">
    <property type="entry name" value="Metallo-depent_PP-like"/>
</dbReference>
<dbReference type="STRING" id="169760.PSTEL_16535"/>
<keyword evidence="2" id="KW-1185">Reference proteome</keyword>
<dbReference type="OrthoDB" id="5380073at2"/>
<dbReference type="RefSeq" id="WP_038696771.1">
    <property type="nucleotide sequence ID" value="NZ_CP009286.1"/>
</dbReference>
<protein>
    <submittedName>
        <fullName evidence="1">Phosphoesterase</fullName>
    </submittedName>
</protein>
<proteinExistence type="predicted"/>
<name>A0A089LWG8_9BACL</name>
<dbReference type="Proteomes" id="UP000029507">
    <property type="component" value="Chromosome"/>
</dbReference>
<dbReference type="AlphaFoldDB" id="A0A089LWG8"/>
<evidence type="ECO:0000313" key="2">
    <source>
        <dbReference type="Proteomes" id="UP000029507"/>
    </source>
</evidence>
<evidence type="ECO:0000313" key="1">
    <source>
        <dbReference type="EMBL" id="AIQ64470.1"/>
    </source>
</evidence>
<sequence>MANVFFTSDHHFGHRAIMDYESRPFRDVPHMNEAMIAAWNETVGAGDQVFHLGDFSFMNKSDTANIVKRLNGRITLILGNHDRGRSRSWWLDAGFAEVSEHGLIYKDFFLLTHEPLYMNRHMPYVNVHGHIHGQKYEGIQHFNVSVELWDYRPVSFENMMDILKTAEFSGEKQSEERTDEGD</sequence>
<dbReference type="Gene3D" id="3.60.21.10">
    <property type="match status" value="1"/>
</dbReference>
<dbReference type="EMBL" id="CP009286">
    <property type="protein sequence ID" value="AIQ64470.1"/>
    <property type="molecule type" value="Genomic_DNA"/>
</dbReference>
<dbReference type="HOGENOM" id="CLU_092313_3_0_9"/>
<gene>
    <name evidence="1" type="ORF">PSTEL_16535</name>
</gene>
<dbReference type="SUPFAM" id="SSF56300">
    <property type="entry name" value="Metallo-dependent phosphatases"/>
    <property type="match status" value="1"/>
</dbReference>
<dbReference type="KEGG" id="pste:PSTEL_16535"/>